<comment type="caution">
    <text evidence="1">The sequence shown here is derived from an EMBL/GenBank/DDBJ whole genome shotgun (WGS) entry which is preliminary data.</text>
</comment>
<evidence type="ECO:0000313" key="2">
    <source>
        <dbReference type="Proteomes" id="UP001362999"/>
    </source>
</evidence>
<sequence length="118" mass="13042">MPILRLGQRRCHEPPLILWTVVLIYSISRDGGATVDAAHRNLHPSHGPRSRPLGLLHSTHLDVALYPWTKSPPLHFAGYDWFSCRSPFCASEDLSAVTTYLEGDGFRAGSLSMLTTTA</sequence>
<keyword evidence="2" id="KW-1185">Reference proteome</keyword>
<dbReference type="Proteomes" id="UP001362999">
    <property type="component" value="Unassembled WGS sequence"/>
</dbReference>
<evidence type="ECO:0000313" key="1">
    <source>
        <dbReference type="EMBL" id="KAK7014303.1"/>
    </source>
</evidence>
<dbReference type="AlphaFoldDB" id="A0AAW0AM97"/>
<name>A0AAW0AM97_9AGAR</name>
<reference evidence="1 2" key="1">
    <citation type="journal article" date="2024" name="J Genomics">
        <title>Draft genome sequencing and assembly of Favolaschia claudopus CIRM-BRFM 2984 isolated from oak limbs.</title>
        <authorList>
            <person name="Navarro D."/>
            <person name="Drula E."/>
            <person name="Chaduli D."/>
            <person name="Cazenave R."/>
            <person name="Ahrendt S."/>
            <person name="Wang J."/>
            <person name="Lipzen A."/>
            <person name="Daum C."/>
            <person name="Barry K."/>
            <person name="Grigoriev I.V."/>
            <person name="Favel A."/>
            <person name="Rosso M.N."/>
            <person name="Martin F."/>
        </authorList>
    </citation>
    <scope>NUCLEOTIDE SEQUENCE [LARGE SCALE GENOMIC DNA]</scope>
    <source>
        <strain evidence="1 2">CIRM-BRFM 2984</strain>
    </source>
</reference>
<organism evidence="1 2">
    <name type="scientific">Favolaschia claudopus</name>
    <dbReference type="NCBI Taxonomy" id="2862362"/>
    <lineage>
        <taxon>Eukaryota</taxon>
        <taxon>Fungi</taxon>
        <taxon>Dikarya</taxon>
        <taxon>Basidiomycota</taxon>
        <taxon>Agaricomycotina</taxon>
        <taxon>Agaricomycetes</taxon>
        <taxon>Agaricomycetidae</taxon>
        <taxon>Agaricales</taxon>
        <taxon>Marasmiineae</taxon>
        <taxon>Mycenaceae</taxon>
        <taxon>Favolaschia</taxon>
    </lineage>
</organism>
<gene>
    <name evidence="1" type="ORF">R3P38DRAFT_3206055</name>
</gene>
<accession>A0AAW0AM97</accession>
<proteinExistence type="predicted"/>
<protein>
    <submittedName>
        <fullName evidence="1">Uncharacterized protein</fullName>
    </submittedName>
</protein>
<dbReference type="EMBL" id="JAWWNJ010000057">
    <property type="protein sequence ID" value="KAK7014303.1"/>
    <property type="molecule type" value="Genomic_DNA"/>
</dbReference>